<organism evidence="1">
    <name type="scientific">hydrothermal vent metagenome</name>
    <dbReference type="NCBI Taxonomy" id="652676"/>
    <lineage>
        <taxon>unclassified sequences</taxon>
        <taxon>metagenomes</taxon>
        <taxon>ecological metagenomes</taxon>
    </lineage>
</organism>
<sequence length="107" mass="11605">MKKITTLALTALFGFTMLTSTATAGSINKGQSIYTKKIKGQCADKTGGAFAVAHTQAEWAAALKDGKFEDTVKAFCPELKTYKEKWTPHLFEFANEYASDTGNEPAC</sequence>
<proteinExistence type="predicted"/>
<protein>
    <recommendedName>
        <fullName evidence="2">Cytochrome C</fullName>
    </recommendedName>
</protein>
<evidence type="ECO:0008006" key="2">
    <source>
        <dbReference type="Google" id="ProtNLM"/>
    </source>
</evidence>
<reference evidence="1" key="1">
    <citation type="submission" date="2016-10" db="EMBL/GenBank/DDBJ databases">
        <authorList>
            <person name="de Groot N.N."/>
        </authorList>
    </citation>
    <scope>NUCLEOTIDE SEQUENCE</scope>
</reference>
<accession>A0A1W1D168</accession>
<gene>
    <name evidence="1" type="ORF">MNB_SV-13-942</name>
</gene>
<dbReference type="AlphaFoldDB" id="A0A1W1D168"/>
<dbReference type="EMBL" id="FPHM01000290">
    <property type="protein sequence ID" value="SFV71667.1"/>
    <property type="molecule type" value="Genomic_DNA"/>
</dbReference>
<name>A0A1W1D168_9ZZZZ</name>
<evidence type="ECO:0000313" key="1">
    <source>
        <dbReference type="EMBL" id="SFV71667.1"/>
    </source>
</evidence>